<proteinExistence type="predicted"/>
<evidence type="ECO:0000256" key="4">
    <source>
        <dbReference type="ARBA" id="ARBA00022723"/>
    </source>
</evidence>
<evidence type="ECO:0000256" key="8">
    <source>
        <dbReference type="ARBA" id="ARBA00023014"/>
    </source>
</evidence>
<dbReference type="RefSeq" id="WP_344073059.1">
    <property type="nucleotide sequence ID" value="NZ_BAAAPL010000002.1"/>
</dbReference>
<evidence type="ECO:0000313" key="12">
    <source>
        <dbReference type="EMBL" id="GAA1705681.1"/>
    </source>
</evidence>
<gene>
    <name evidence="12" type="ORF">GCM10009808_24580</name>
</gene>
<keyword evidence="6" id="KW-0560">Oxidoreductase</keyword>
<keyword evidence="4" id="KW-0479">Metal-binding</keyword>
<evidence type="ECO:0000256" key="5">
    <source>
        <dbReference type="ARBA" id="ARBA00022989"/>
    </source>
</evidence>
<evidence type="ECO:0000256" key="1">
    <source>
        <dbReference type="ARBA" id="ARBA00004370"/>
    </source>
</evidence>
<accession>A0ABN2IIQ5</accession>
<dbReference type="InterPro" id="IPR017941">
    <property type="entry name" value="Rieske_2Fe-2S"/>
</dbReference>
<reference evidence="12 13" key="1">
    <citation type="journal article" date="2019" name="Int. J. Syst. Evol. Microbiol.">
        <title>The Global Catalogue of Microorganisms (GCM) 10K type strain sequencing project: providing services to taxonomists for standard genome sequencing and annotation.</title>
        <authorList>
            <consortium name="The Broad Institute Genomics Platform"/>
            <consortium name="The Broad Institute Genome Sequencing Center for Infectious Disease"/>
            <person name="Wu L."/>
            <person name="Ma J."/>
        </authorList>
    </citation>
    <scope>NUCLEOTIDE SEQUENCE [LARGE SCALE GENOMIC DNA]</scope>
    <source>
        <strain evidence="12 13">JCM 15577</strain>
    </source>
</reference>
<dbReference type="SUPFAM" id="SSF50022">
    <property type="entry name" value="ISP domain"/>
    <property type="match status" value="1"/>
</dbReference>
<protein>
    <recommendedName>
        <fullName evidence="11">Rieske domain-containing protein</fullName>
    </recommendedName>
</protein>
<keyword evidence="9" id="KW-0472">Membrane</keyword>
<feature type="region of interest" description="Disordered" evidence="10">
    <location>
        <begin position="130"/>
        <end position="156"/>
    </location>
</feature>
<keyword evidence="7" id="KW-0408">Iron</keyword>
<evidence type="ECO:0000256" key="2">
    <source>
        <dbReference type="ARBA" id="ARBA00022692"/>
    </source>
</evidence>
<dbReference type="Proteomes" id="UP001501690">
    <property type="component" value="Unassembled WGS sequence"/>
</dbReference>
<keyword evidence="5" id="KW-1133">Transmembrane helix</keyword>
<sequence length="156" mass="16155">MSADAALVDTGTETAGWVPLVELAEIERSAPIPVPVTALGSPWALVILDGEVRALYDVCPHRRVPLSAGKVAPGPDGAEVLECGYHGWSYGASGACARIPALGENVVPRGMGSVAVLTTAVADGVVWGTTDAAPGPLPDRTDRTEFPAQQLDDEER</sequence>
<dbReference type="PROSITE" id="PS51296">
    <property type="entry name" value="RIESKE"/>
    <property type="match status" value="1"/>
</dbReference>
<keyword evidence="13" id="KW-1185">Reference proteome</keyword>
<evidence type="ECO:0000256" key="9">
    <source>
        <dbReference type="ARBA" id="ARBA00023136"/>
    </source>
</evidence>
<keyword evidence="8" id="KW-0411">Iron-sulfur</keyword>
<evidence type="ECO:0000256" key="7">
    <source>
        <dbReference type="ARBA" id="ARBA00023004"/>
    </source>
</evidence>
<dbReference type="InterPro" id="IPR050584">
    <property type="entry name" value="Cholesterol_7-desaturase"/>
</dbReference>
<keyword evidence="2" id="KW-0812">Transmembrane</keyword>
<comment type="subcellular location">
    <subcellularLocation>
        <location evidence="1">Membrane</location>
    </subcellularLocation>
</comment>
<evidence type="ECO:0000313" key="13">
    <source>
        <dbReference type="Proteomes" id="UP001501690"/>
    </source>
</evidence>
<feature type="domain" description="Rieske" evidence="11">
    <location>
        <begin position="17"/>
        <end position="128"/>
    </location>
</feature>
<evidence type="ECO:0000256" key="10">
    <source>
        <dbReference type="SAM" id="MobiDB-lite"/>
    </source>
</evidence>
<dbReference type="EMBL" id="BAAAPL010000002">
    <property type="protein sequence ID" value="GAA1705681.1"/>
    <property type="molecule type" value="Genomic_DNA"/>
</dbReference>
<evidence type="ECO:0000256" key="6">
    <source>
        <dbReference type="ARBA" id="ARBA00023002"/>
    </source>
</evidence>
<name>A0ABN2IIQ5_9MICO</name>
<dbReference type="PANTHER" id="PTHR21266:SF32">
    <property type="entry name" value="CHOLESTEROL 7-DESATURASE NVD"/>
    <property type="match status" value="1"/>
</dbReference>
<dbReference type="Pfam" id="PF00355">
    <property type="entry name" value="Rieske"/>
    <property type="match status" value="1"/>
</dbReference>
<dbReference type="PANTHER" id="PTHR21266">
    <property type="entry name" value="IRON-SULFUR DOMAIN CONTAINING PROTEIN"/>
    <property type="match status" value="1"/>
</dbReference>
<comment type="caution">
    <text evidence="12">The sequence shown here is derived from an EMBL/GenBank/DDBJ whole genome shotgun (WGS) entry which is preliminary data.</text>
</comment>
<dbReference type="InterPro" id="IPR036922">
    <property type="entry name" value="Rieske_2Fe-2S_sf"/>
</dbReference>
<dbReference type="Gene3D" id="2.102.10.10">
    <property type="entry name" value="Rieske [2Fe-2S] iron-sulphur domain"/>
    <property type="match status" value="1"/>
</dbReference>
<evidence type="ECO:0000256" key="3">
    <source>
        <dbReference type="ARBA" id="ARBA00022714"/>
    </source>
</evidence>
<keyword evidence="3" id="KW-0001">2Fe-2S</keyword>
<organism evidence="12 13">
    <name type="scientific">Microbacterium sediminicola</name>
    <dbReference type="NCBI Taxonomy" id="415210"/>
    <lineage>
        <taxon>Bacteria</taxon>
        <taxon>Bacillati</taxon>
        <taxon>Actinomycetota</taxon>
        <taxon>Actinomycetes</taxon>
        <taxon>Micrococcales</taxon>
        <taxon>Microbacteriaceae</taxon>
        <taxon>Microbacterium</taxon>
    </lineage>
</organism>
<evidence type="ECO:0000259" key="11">
    <source>
        <dbReference type="PROSITE" id="PS51296"/>
    </source>
</evidence>